<evidence type="ECO:0000256" key="6">
    <source>
        <dbReference type="RuleBase" id="RU367161"/>
    </source>
</evidence>
<dbReference type="InterPro" id="IPR055221">
    <property type="entry name" value="PSF3_N"/>
</dbReference>
<dbReference type="Gene3D" id="1.20.58.2050">
    <property type="match status" value="1"/>
</dbReference>
<sequence>MSTYYDPSAILTDAQKAPCTFEFAAPQLAPLNNGTAVEQGTKLELPLWLGGVLGASEPAGPGTGYLCTVDMPNCLGKRVINALSADPKSVELRQQAQWFYGMGEHMLTLFDDEAVAEVLIDSFKQRAMEIADKAQNSRQVQQGGEGNEFLGGLDEAERQLFRAAHDGSRAVKNWFDVASHKA</sequence>
<dbReference type="PANTHER" id="PTHR22768">
    <property type="entry name" value="DNA REPLICATION COMPLEX GINS PROTEIN PSF3"/>
    <property type="match status" value="1"/>
</dbReference>
<proteinExistence type="inferred from homology"/>
<dbReference type="GO" id="GO:1902975">
    <property type="term" value="P:mitotic DNA replication initiation"/>
    <property type="evidence" value="ECO:0007669"/>
    <property type="project" value="TreeGrafter"/>
</dbReference>
<dbReference type="Pfam" id="PF05916">
    <property type="entry name" value="Sld5"/>
    <property type="match status" value="1"/>
</dbReference>
<dbReference type="InterPro" id="IPR038437">
    <property type="entry name" value="GINS_Psf3_sf"/>
</dbReference>
<dbReference type="Proteomes" id="UP001302367">
    <property type="component" value="Chromosome 6"/>
</dbReference>
<dbReference type="CDD" id="cd11713">
    <property type="entry name" value="GINS_A_psf3"/>
    <property type="match status" value="1"/>
</dbReference>
<dbReference type="GO" id="GO:0000811">
    <property type="term" value="C:GINS complex"/>
    <property type="evidence" value="ECO:0007669"/>
    <property type="project" value="UniProtKB-UniRule"/>
</dbReference>
<dbReference type="EMBL" id="CP134189">
    <property type="protein sequence ID" value="WPB05463.1"/>
    <property type="molecule type" value="Genomic_DNA"/>
</dbReference>
<reference evidence="9 11" key="1">
    <citation type="submission" date="2015-10" db="EMBL/GenBank/DDBJ databases">
        <title>The cercosporin biosynthetic gene cluster was horizontally transferred to several fungal lineages and shown to be expanded in Cercospora beticola based on microsynteny with recipient genomes.</title>
        <authorList>
            <person name="De Jonge R."/>
            <person name="Ebert M.K."/>
            <person name="Suttle J.C."/>
            <person name="Jurick Ii W.M."/>
            <person name="Secor G.A."/>
            <person name="Thomma B.P."/>
            <person name="Van De Peer Y."/>
            <person name="Bolton M.D."/>
        </authorList>
    </citation>
    <scope>NUCLEOTIDE SEQUENCE [LARGE SCALE GENOMIC DNA]</scope>
    <source>
        <strain evidence="9 11">09-40</strain>
    </source>
</reference>
<evidence type="ECO:0000313" key="9">
    <source>
        <dbReference type="EMBL" id="PIA94251.1"/>
    </source>
</evidence>
<accession>A0A2G5HNX5</accession>
<organism evidence="9 11">
    <name type="scientific">Cercospora beticola</name>
    <name type="common">Sugarbeet leaf spot fungus</name>
    <dbReference type="NCBI Taxonomy" id="122368"/>
    <lineage>
        <taxon>Eukaryota</taxon>
        <taxon>Fungi</taxon>
        <taxon>Dikarya</taxon>
        <taxon>Ascomycota</taxon>
        <taxon>Pezizomycotina</taxon>
        <taxon>Dothideomycetes</taxon>
        <taxon>Dothideomycetidae</taxon>
        <taxon>Mycosphaerellales</taxon>
        <taxon>Mycosphaerellaceae</taxon>
        <taxon>Cercospora</taxon>
    </lineage>
</organism>
<dbReference type="Pfam" id="PF22466">
    <property type="entry name" value="PSF3_N"/>
    <property type="match status" value="1"/>
</dbReference>
<keyword evidence="5 6" id="KW-0539">Nucleus</keyword>
<evidence type="ECO:0000256" key="4">
    <source>
        <dbReference type="ARBA" id="ARBA00022705"/>
    </source>
</evidence>
<dbReference type="SUPFAM" id="SSF158573">
    <property type="entry name" value="GINS helical bundle-like"/>
    <property type="match status" value="1"/>
</dbReference>
<name>A0A2G5HNX5_CERBT</name>
<comment type="similarity">
    <text evidence="2 6">Belongs to the GINS3/PSF3 family.</text>
</comment>
<keyword evidence="12" id="KW-1185">Reference proteome</keyword>
<evidence type="ECO:0000259" key="8">
    <source>
        <dbReference type="Pfam" id="PF22466"/>
    </source>
</evidence>
<protein>
    <recommendedName>
        <fullName evidence="3 6">DNA replication complex GINS protein PSF3</fullName>
    </recommendedName>
</protein>
<dbReference type="InterPro" id="IPR021151">
    <property type="entry name" value="GINS_A"/>
</dbReference>
<evidence type="ECO:0000256" key="2">
    <source>
        <dbReference type="ARBA" id="ARBA00006343"/>
    </source>
</evidence>
<feature type="domain" description="DNA replication complex GINS protein PSF3 N-terminal" evidence="8">
    <location>
        <begin position="5"/>
        <end position="53"/>
    </location>
</feature>
<comment type="subcellular location">
    <subcellularLocation>
        <location evidence="1 6">Nucleus</location>
    </subcellularLocation>
</comment>
<dbReference type="PANTHER" id="PTHR22768:SF0">
    <property type="entry name" value="DNA REPLICATION COMPLEX GINS PROTEIN PSF3"/>
    <property type="match status" value="1"/>
</dbReference>
<keyword evidence="4 6" id="KW-0235">DNA replication</keyword>
<dbReference type="InterPro" id="IPR010492">
    <property type="entry name" value="GINS_Psf3"/>
</dbReference>
<evidence type="ECO:0000313" key="11">
    <source>
        <dbReference type="Proteomes" id="UP000230605"/>
    </source>
</evidence>
<evidence type="ECO:0000313" key="12">
    <source>
        <dbReference type="Proteomes" id="UP001302367"/>
    </source>
</evidence>
<dbReference type="OrthoDB" id="10251744at2759"/>
<dbReference type="Proteomes" id="UP000230605">
    <property type="component" value="Chromosome 6"/>
</dbReference>
<evidence type="ECO:0000313" key="10">
    <source>
        <dbReference type="EMBL" id="WPB05463.1"/>
    </source>
</evidence>
<dbReference type="SUPFAM" id="SSF160059">
    <property type="entry name" value="PriA/YqbF domain"/>
    <property type="match status" value="1"/>
</dbReference>
<comment type="function">
    <text evidence="6">The GINS complex plays an essential role in the initiation of DNA replication.</text>
</comment>
<dbReference type="EMBL" id="LKMD01000104">
    <property type="protein sequence ID" value="PIA94251.1"/>
    <property type="molecule type" value="Genomic_DNA"/>
</dbReference>
<evidence type="ECO:0000256" key="5">
    <source>
        <dbReference type="ARBA" id="ARBA00023242"/>
    </source>
</evidence>
<evidence type="ECO:0000259" key="7">
    <source>
        <dbReference type="Pfam" id="PF05916"/>
    </source>
</evidence>
<evidence type="ECO:0000256" key="3">
    <source>
        <dbReference type="ARBA" id="ARBA00015140"/>
    </source>
</evidence>
<feature type="domain" description="GINS subunit" evidence="7">
    <location>
        <begin position="77"/>
        <end position="175"/>
    </location>
</feature>
<reference evidence="10 12" key="2">
    <citation type="submission" date="2023-09" db="EMBL/GenBank/DDBJ databases">
        <title>Complete-Gapless Cercospora beticola genome.</title>
        <authorList>
            <person name="Wyatt N.A."/>
            <person name="Spanner R.E."/>
            <person name="Bolton M.D."/>
        </authorList>
    </citation>
    <scope>NUCLEOTIDE SEQUENCE [LARGE SCALE GENOMIC DNA]</scope>
    <source>
        <strain evidence="10">Cb09-40</strain>
    </source>
</reference>
<evidence type="ECO:0000256" key="1">
    <source>
        <dbReference type="ARBA" id="ARBA00004123"/>
    </source>
</evidence>
<comment type="subunit">
    <text evidence="6">Component of the GINS complex.</text>
</comment>
<dbReference type="CDD" id="cd21693">
    <property type="entry name" value="GINS_B_Psf3"/>
    <property type="match status" value="1"/>
</dbReference>
<dbReference type="AlphaFoldDB" id="A0A2G5HNX5"/>
<gene>
    <name evidence="9" type="ORF">CB0940_08872</name>
    <name evidence="10" type="ORF">RHO25_010115</name>
</gene>
<dbReference type="InterPro" id="IPR036224">
    <property type="entry name" value="GINS_bundle-like_dom_sf"/>
</dbReference>